<dbReference type="Pfam" id="PF03960">
    <property type="entry name" value="ArsC"/>
    <property type="match status" value="1"/>
</dbReference>
<dbReference type="Gene3D" id="3.40.30.10">
    <property type="entry name" value="Glutaredoxin"/>
    <property type="match status" value="1"/>
</dbReference>
<dbReference type="CDD" id="cd02977">
    <property type="entry name" value="ArsC_family"/>
    <property type="match status" value="1"/>
</dbReference>
<dbReference type="InterPro" id="IPR006660">
    <property type="entry name" value="Arsenate_reductase-like"/>
</dbReference>
<dbReference type="Proteomes" id="UP000241238">
    <property type="component" value="Chromosome"/>
</dbReference>
<dbReference type="InterPro" id="IPR036249">
    <property type="entry name" value="Thioredoxin-like_sf"/>
</dbReference>
<dbReference type="PANTHER" id="PTHR30041">
    <property type="entry name" value="ARSENATE REDUCTASE"/>
    <property type="match status" value="1"/>
</dbReference>
<dbReference type="PANTHER" id="PTHR30041:SF8">
    <property type="entry name" value="PROTEIN YFFB"/>
    <property type="match status" value="1"/>
</dbReference>
<reference evidence="3" key="1">
    <citation type="journal article" date="2018" name="MSphere">
        <title>Fusobacterium Genomics Using MinION and Illumina Sequencing Enables Genome Completion and Correction.</title>
        <authorList>
            <person name="Todd S.M."/>
            <person name="Settlage R.E."/>
            <person name="Lahmers K.K."/>
            <person name="Slade D.J."/>
        </authorList>
    </citation>
    <scope>NUCLEOTIDE SEQUENCE [LARGE SCALE GENOMIC DNA]</scope>
    <source>
        <strain evidence="3">ATCC 27725</strain>
    </source>
</reference>
<protein>
    <submittedName>
        <fullName evidence="2">ArsC family transcriptional regulator</fullName>
    </submittedName>
</protein>
<accession>A0ABM6U6J2</accession>
<organism evidence="2 3">
    <name type="scientific">Fusobacterium varium ATCC 27725</name>
    <dbReference type="NCBI Taxonomy" id="469618"/>
    <lineage>
        <taxon>Bacteria</taxon>
        <taxon>Fusobacteriati</taxon>
        <taxon>Fusobacteriota</taxon>
        <taxon>Fusobacteriia</taxon>
        <taxon>Fusobacteriales</taxon>
        <taxon>Fusobacteriaceae</taxon>
        <taxon>Fusobacterium</taxon>
    </lineage>
</organism>
<dbReference type="SUPFAM" id="SSF52833">
    <property type="entry name" value="Thioredoxin-like"/>
    <property type="match status" value="1"/>
</dbReference>
<gene>
    <name evidence="2" type="ORF">C4N18_12220</name>
</gene>
<comment type="similarity">
    <text evidence="1">Belongs to the ArsC family.</text>
</comment>
<evidence type="ECO:0000313" key="2">
    <source>
        <dbReference type="EMBL" id="AVQ31946.1"/>
    </source>
</evidence>
<evidence type="ECO:0000313" key="3">
    <source>
        <dbReference type="Proteomes" id="UP000241238"/>
    </source>
</evidence>
<keyword evidence="3" id="KW-1185">Reference proteome</keyword>
<sequence length="114" mass="13481">MIIQIFGKKNCNGSKKAERFFKERGIKIQFIDLKEKAPSKGELKSICSKYPLEELIDTEGMDYKKRNLQYMVFNLEETLLENPVLFKSPIGRFKNEITLGYQPEVWKNWTEKLK</sequence>
<name>A0ABM6U6J2_FUSVA</name>
<dbReference type="EMBL" id="CP028103">
    <property type="protein sequence ID" value="AVQ31946.1"/>
    <property type="molecule type" value="Genomic_DNA"/>
</dbReference>
<dbReference type="PROSITE" id="PS51353">
    <property type="entry name" value="ARSC"/>
    <property type="match status" value="1"/>
</dbReference>
<proteinExistence type="inferred from homology"/>
<evidence type="ECO:0000256" key="1">
    <source>
        <dbReference type="PROSITE-ProRule" id="PRU01282"/>
    </source>
</evidence>